<proteinExistence type="inferred from homology"/>
<organism evidence="4 5">
    <name type="scientific">Trifolium subterraneum</name>
    <name type="common">Subterranean clover</name>
    <dbReference type="NCBI Taxonomy" id="3900"/>
    <lineage>
        <taxon>Eukaryota</taxon>
        <taxon>Viridiplantae</taxon>
        <taxon>Streptophyta</taxon>
        <taxon>Embryophyta</taxon>
        <taxon>Tracheophyta</taxon>
        <taxon>Spermatophyta</taxon>
        <taxon>Magnoliopsida</taxon>
        <taxon>eudicotyledons</taxon>
        <taxon>Gunneridae</taxon>
        <taxon>Pentapetalae</taxon>
        <taxon>rosids</taxon>
        <taxon>fabids</taxon>
        <taxon>Fabales</taxon>
        <taxon>Fabaceae</taxon>
        <taxon>Papilionoideae</taxon>
        <taxon>50 kb inversion clade</taxon>
        <taxon>NPAAA clade</taxon>
        <taxon>Hologalegina</taxon>
        <taxon>IRL clade</taxon>
        <taxon>Trifolieae</taxon>
        <taxon>Trifolium</taxon>
    </lineage>
</organism>
<reference evidence="5" key="1">
    <citation type="journal article" date="2017" name="Front. Plant Sci.">
        <title>Climate Clever Clovers: New Paradigm to Reduce the Environmental Footprint of Ruminants by Breeding Low Methanogenic Forages Utilizing Haplotype Variation.</title>
        <authorList>
            <person name="Kaur P."/>
            <person name="Appels R."/>
            <person name="Bayer P.E."/>
            <person name="Keeble-Gagnere G."/>
            <person name="Wang J."/>
            <person name="Hirakawa H."/>
            <person name="Shirasawa K."/>
            <person name="Vercoe P."/>
            <person name="Stefanova K."/>
            <person name="Durmic Z."/>
            <person name="Nichols P."/>
            <person name="Revell C."/>
            <person name="Isobe S.N."/>
            <person name="Edwards D."/>
            <person name="Erskine W."/>
        </authorList>
    </citation>
    <scope>NUCLEOTIDE SEQUENCE [LARGE SCALE GENOMIC DNA]</scope>
    <source>
        <strain evidence="5">cv. Daliak</strain>
    </source>
</reference>
<sequence length="116" mass="13009">MRTRKVDKHSQMEGRLSSNTRQTGEILINGHKQELSYGTSFFALNGFPCPPLQNPSDHLLKTINKDFDQDIEAQTGTMTAEEAICILVSSYKSSERNQDVHSEVAVLSKKVHIVAY</sequence>
<dbReference type="AlphaFoldDB" id="A0A2Z6NRE8"/>
<dbReference type="Proteomes" id="UP000242715">
    <property type="component" value="Unassembled WGS sequence"/>
</dbReference>
<feature type="region of interest" description="Disordered" evidence="3">
    <location>
        <begin position="1"/>
        <end position="25"/>
    </location>
</feature>
<gene>
    <name evidence="4" type="ORF">TSUD_83510</name>
</gene>
<dbReference type="PANTHER" id="PTHR48042:SF1">
    <property type="entry name" value="ABC TRANSPORTER G FAMILY MEMBER 11-LIKE"/>
    <property type="match status" value="1"/>
</dbReference>
<keyword evidence="2" id="KW-0813">Transport</keyword>
<name>A0A2Z6NRE8_TRISU</name>
<evidence type="ECO:0000256" key="1">
    <source>
        <dbReference type="ARBA" id="ARBA00005814"/>
    </source>
</evidence>
<evidence type="ECO:0000256" key="2">
    <source>
        <dbReference type="ARBA" id="ARBA00022448"/>
    </source>
</evidence>
<dbReference type="PANTHER" id="PTHR48042">
    <property type="entry name" value="ABC TRANSPORTER G FAMILY MEMBER 11"/>
    <property type="match status" value="1"/>
</dbReference>
<dbReference type="InterPro" id="IPR052215">
    <property type="entry name" value="Plant_ABCG"/>
</dbReference>
<keyword evidence="5" id="KW-1185">Reference proteome</keyword>
<evidence type="ECO:0000313" key="5">
    <source>
        <dbReference type="Proteomes" id="UP000242715"/>
    </source>
</evidence>
<accession>A0A2Z6NRE8</accession>
<protein>
    <submittedName>
        <fullName evidence="4">Uncharacterized protein</fullName>
    </submittedName>
</protein>
<dbReference type="EMBL" id="DF974256">
    <property type="protein sequence ID" value="GAU46844.1"/>
    <property type="molecule type" value="Genomic_DNA"/>
</dbReference>
<evidence type="ECO:0000313" key="4">
    <source>
        <dbReference type="EMBL" id="GAU46844.1"/>
    </source>
</evidence>
<evidence type="ECO:0000256" key="3">
    <source>
        <dbReference type="SAM" id="MobiDB-lite"/>
    </source>
</evidence>
<comment type="similarity">
    <text evidence="1">Belongs to the ABC transporter superfamily. ABCG family. Eye pigment precursor importer (TC 3.A.1.204) subfamily.</text>
</comment>
<dbReference type="OrthoDB" id="1714495at2759"/>